<dbReference type="InterPro" id="IPR041033">
    <property type="entry name" value="SpaA_PFL_dom_1"/>
</dbReference>
<comment type="similarity">
    <text evidence="1">Belongs to the serine-aspartate repeat-containing protein (SDr) family.</text>
</comment>
<feature type="transmembrane region" description="Helical" evidence="5">
    <location>
        <begin position="68"/>
        <end position="89"/>
    </location>
</feature>
<dbReference type="GO" id="GO:0005975">
    <property type="term" value="P:carbohydrate metabolic process"/>
    <property type="evidence" value="ECO:0007669"/>
    <property type="project" value="UniProtKB-ARBA"/>
</dbReference>
<evidence type="ECO:0000259" key="6">
    <source>
        <dbReference type="Pfam" id="PF17802"/>
    </source>
</evidence>
<keyword evidence="2" id="KW-0964">Secreted</keyword>
<keyword evidence="3" id="KW-0732">Signal</keyword>
<evidence type="ECO:0000256" key="1">
    <source>
        <dbReference type="ARBA" id="ARBA00007257"/>
    </source>
</evidence>
<feature type="region of interest" description="Disordered" evidence="4">
    <location>
        <begin position="646"/>
        <end position="674"/>
    </location>
</feature>
<feature type="compositionally biased region" description="Polar residues" evidence="4">
    <location>
        <begin position="585"/>
        <end position="599"/>
    </location>
</feature>
<dbReference type="AlphaFoldDB" id="A0A6G4WT91"/>
<keyword evidence="5" id="KW-0812">Transmembrane</keyword>
<keyword evidence="5" id="KW-1133">Transmembrane helix</keyword>
<proteinExistence type="inferred from homology"/>
<gene>
    <name evidence="8" type="ORF">G5C65_06785</name>
</gene>
<reference evidence="8 9" key="1">
    <citation type="submission" date="2020-02" db="EMBL/GenBank/DDBJ databases">
        <title>Whole-genome analyses of novel actinobacteria.</title>
        <authorList>
            <person name="Sahin N."/>
            <person name="Tatar D."/>
        </authorList>
    </citation>
    <scope>NUCLEOTIDE SEQUENCE [LARGE SCALE GENOMIC DNA]</scope>
    <source>
        <strain evidence="8 9">SB3404</strain>
    </source>
</reference>
<evidence type="ECO:0000256" key="5">
    <source>
        <dbReference type="SAM" id="Phobius"/>
    </source>
</evidence>
<organism evidence="8 9">
    <name type="scientific">Streptomyces boncukensis</name>
    <dbReference type="NCBI Taxonomy" id="2711219"/>
    <lineage>
        <taxon>Bacteria</taxon>
        <taxon>Bacillati</taxon>
        <taxon>Actinomycetota</taxon>
        <taxon>Actinomycetes</taxon>
        <taxon>Kitasatosporales</taxon>
        <taxon>Streptomycetaceae</taxon>
        <taxon>Streptomyces</taxon>
    </lineage>
</organism>
<dbReference type="Gene3D" id="2.60.40.10">
    <property type="entry name" value="Immunoglobulins"/>
    <property type="match status" value="2"/>
</dbReference>
<evidence type="ECO:0000256" key="4">
    <source>
        <dbReference type="SAM" id="MobiDB-lite"/>
    </source>
</evidence>
<feature type="domain" description="SpaA-like prealbumin fold" evidence="6">
    <location>
        <begin position="553"/>
        <end position="637"/>
    </location>
</feature>
<dbReference type="Proteomes" id="UP000477722">
    <property type="component" value="Unassembled WGS sequence"/>
</dbReference>
<accession>A0A6G4WT91</accession>
<feature type="compositionally biased region" description="Polar residues" evidence="4">
    <location>
        <begin position="537"/>
        <end position="548"/>
    </location>
</feature>
<keyword evidence="9" id="KW-1185">Reference proteome</keyword>
<dbReference type="EMBL" id="JAAKZZ010000042">
    <property type="protein sequence ID" value="NGO68062.1"/>
    <property type="molecule type" value="Genomic_DNA"/>
</dbReference>
<name>A0A6G4WT91_9ACTN</name>
<dbReference type="Pfam" id="PF17802">
    <property type="entry name" value="SpaA"/>
    <property type="match status" value="2"/>
</dbReference>
<evidence type="ECO:0000313" key="9">
    <source>
        <dbReference type="Proteomes" id="UP000477722"/>
    </source>
</evidence>
<keyword evidence="5" id="KW-0472">Membrane</keyword>
<feature type="compositionally biased region" description="Basic and acidic residues" evidence="4">
    <location>
        <begin position="646"/>
        <end position="660"/>
    </location>
</feature>
<evidence type="ECO:0000313" key="8">
    <source>
        <dbReference type="EMBL" id="NGO68062.1"/>
    </source>
</evidence>
<evidence type="ECO:0000256" key="3">
    <source>
        <dbReference type="ARBA" id="ARBA00022729"/>
    </source>
</evidence>
<feature type="region of interest" description="Disordered" evidence="4">
    <location>
        <begin position="537"/>
        <end position="556"/>
    </location>
</feature>
<feature type="domain" description="Choice-of-anchor A" evidence="7">
    <location>
        <begin position="105"/>
        <end position="402"/>
    </location>
</feature>
<protein>
    <submittedName>
        <fullName evidence="8">Choice-of-anchor A family protein</fullName>
    </submittedName>
</protein>
<dbReference type="InterPro" id="IPR026588">
    <property type="entry name" value="Choice_anch_A"/>
</dbReference>
<sequence length="674" mass="69400">MPRASRAASPAAECAHPGARWNSGAIRVLERGVMRAHHGDKWLSSYILLMKNPIQDIVSSRLAMRRTALRAAAGIAGSGLLAAVVLAGGPAGAAPLAPVVVGNPVAGNNGFGVVTEGNTTLGSTESEGPVAVGGDLSFGDNYNVALHTPGTFTAPGDTQPTALLVGGGVDYAGTSPSGVLRVLQNGYAKIGDTSASDALTEDQNGASVNTQVVADGSAYSSTPRIELTTRQPAASVAQSGLMDFTSLFSTYRDRADTMATCATTVTLLDGNGNPLPDQSTIPPGSNIKIALTPGQTNVLRLTGEQLNNIGTLTFLDQPTQDTPLLVTVDTSGSGNAFIWHTATMAGVSGNQAPYILWNFADATDITIADGDTIEGTIYAPRAELTDLDPANIEGDIITRELVAGPLSGGAGGGAVNAGEIHYFPFDADLQCDSGTPAPVTGAVSVEKKDAESGDPLRGAVFQLWRESNGIEGLQTGGDAPDTEVGDRCTTGADGECARTVETGTYYWQEVAAPDGYDLPDPAVFGPLTLTRANAATGVSTTARNTQTPEEPEGSLRVMKSDAQTGRPLEGAVFQLWKESNGRAGLQTSGRDPDTRTGTGCATDSKGTCDFAPLAHGTYYLRETAVPEGYVLPDNTVTGPYVVNGTHEDVKVENERGEPCKGGKGGKGGKGDKCP</sequence>
<dbReference type="Pfam" id="PF20597">
    <property type="entry name" value="pAdhesive_15"/>
    <property type="match status" value="1"/>
</dbReference>
<evidence type="ECO:0000256" key="2">
    <source>
        <dbReference type="ARBA" id="ARBA00022525"/>
    </source>
</evidence>
<dbReference type="NCBIfam" id="TIGR04215">
    <property type="entry name" value="choice_anch_A"/>
    <property type="match status" value="1"/>
</dbReference>
<evidence type="ECO:0000259" key="7">
    <source>
        <dbReference type="Pfam" id="PF20597"/>
    </source>
</evidence>
<dbReference type="PANTHER" id="PTHR36108:SF13">
    <property type="entry name" value="COLOSSIN-B-RELATED"/>
    <property type="match status" value="1"/>
</dbReference>
<dbReference type="InterPro" id="IPR013783">
    <property type="entry name" value="Ig-like_fold"/>
</dbReference>
<comment type="caution">
    <text evidence="8">The sequence shown here is derived from an EMBL/GenBank/DDBJ whole genome shotgun (WGS) entry which is preliminary data.</text>
</comment>
<feature type="region of interest" description="Disordered" evidence="4">
    <location>
        <begin position="580"/>
        <end position="599"/>
    </location>
</feature>
<dbReference type="PANTHER" id="PTHR36108">
    <property type="entry name" value="COLOSSIN-B-RELATED"/>
    <property type="match status" value="1"/>
</dbReference>
<feature type="domain" description="SpaA-like prealbumin fold" evidence="6">
    <location>
        <begin position="442"/>
        <end position="520"/>
    </location>
</feature>